<sequence>MSKFVLAETITVEQRWSPPSWALMERQLFDTLNRAAIEYVQRYTREDGTLIWREDWPGMDGSDDPYEAFMNLSLLYALGGSEEVLRLSRLMFEAVTWQWTQYGQIHEEFDAYYDWMHHGEGSLYFYFQGLSDPHALKNRQRAVRFANLYTGRNAEVGNYDQELELIRSPITGSKGPRFEMTEEDWCTHRGVLDNYLAPFEDIPGVEFASGQCPWSNDEVYAEIIKRMNERKAKGDVPLNLNATGLVTNAYLYTGDEHYARWVLDYLQAWEERTQQNGGITPDNIGLTGKIGEYNDGKWWGGYYGWRWPHGFMTIIEPILNASMNAVLLTGDKQKLDLARQQLDRNWELGCEIEGRWHTPHKHFDAGWTDYRVPRPTYPVFLWTISMAEEDAARVDRIPYNEIYSNIEIPIISGGNRKTGKDTKHYIANTIPWYLFMRGRNTGYPEQILQQNLELIAKQLEKMRSPKGDPFSWDWNHPNSIHQWQEYCPLYYEGLLQMTLGAPMHISHGGLQHARVRYYDSIVRRPGLPQDVAALVDALSDDNMTLTVINVSEFESREIIIQAGSFGEHQFTGYEMYNAQGDLCGQGVLDSKWLHVKLASGSGAKLKLSMRRYVNTPSYETPWTGEYRKSDPTGVLRGRTN</sequence>
<keyword evidence="2" id="KW-1185">Reference proteome</keyword>
<reference evidence="1" key="1">
    <citation type="submission" date="2022-02" db="EMBL/GenBank/DDBJ databases">
        <title>Paenibacillus sp. MBLB1832 Whole Genome Shotgun Sequencing.</title>
        <authorList>
            <person name="Hwang C.Y."/>
            <person name="Cho E.-S."/>
            <person name="Seo M.-J."/>
        </authorList>
    </citation>
    <scope>NUCLEOTIDE SEQUENCE</scope>
    <source>
        <strain evidence="1">MBLB1832</strain>
    </source>
</reference>
<dbReference type="EMBL" id="CP130319">
    <property type="protein sequence ID" value="WNR42965.1"/>
    <property type="molecule type" value="Genomic_DNA"/>
</dbReference>
<accession>A0AA96RIM3</accession>
<name>A0AA96RIM3_9BACL</name>
<gene>
    <name evidence="1" type="ORF">MJB10_17810</name>
</gene>
<dbReference type="Proteomes" id="UP001304650">
    <property type="component" value="Chromosome"/>
</dbReference>
<dbReference type="RefSeq" id="WP_314796837.1">
    <property type="nucleotide sequence ID" value="NZ_CP130319.1"/>
</dbReference>
<protein>
    <submittedName>
        <fullName evidence="1">Uncharacterized protein</fullName>
    </submittedName>
</protein>
<evidence type="ECO:0000313" key="2">
    <source>
        <dbReference type="Proteomes" id="UP001304650"/>
    </source>
</evidence>
<organism evidence="1 2">
    <name type="scientific">Paenibacillus roseopurpureus</name>
    <dbReference type="NCBI Taxonomy" id="2918901"/>
    <lineage>
        <taxon>Bacteria</taxon>
        <taxon>Bacillati</taxon>
        <taxon>Bacillota</taxon>
        <taxon>Bacilli</taxon>
        <taxon>Bacillales</taxon>
        <taxon>Paenibacillaceae</taxon>
        <taxon>Paenibacillus</taxon>
    </lineage>
</organism>
<dbReference type="InterPro" id="IPR058347">
    <property type="entry name" value="DUF8034"/>
</dbReference>
<dbReference type="KEGG" id="proo:MJB10_17810"/>
<dbReference type="AlphaFoldDB" id="A0AA96RIM3"/>
<proteinExistence type="predicted"/>
<dbReference type="Pfam" id="PF26099">
    <property type="entry name" value="DUF8034"/>
    <property type="match status" value="1"/>
</dbReference>
<evidence type="ECO:0000313" key="1">
    <source>
        <dbReference type="EMBL" id="WNR42965.1"/>
    </source>
</evidence>